<evidence type="ECO:0000256" key="2">
    <source>
        <dbReference type="ARBA" id="ARBA00022614"/>
    </source>
</evidence>
<dbReference type="Pfam" id="PF23559">
    <property type="entry name" value="WHD_DRP"/>
    <property type="match status" value="1"/>
</dbReference>
<dbReference type="Proteomes" id="UP000652761">
    <property type="component" value="Unassembled WGS sequence"/>
</dbReference>
<dbReference type="InterPro" id="IPR041118">
    <property type="entry name" value="Rx_N"/>
</dbReference>
<dbReference type="GO" id="GO:0005524">
    <property type="term" value="F:ATP binding"/>
    <property type="evidence" value="ECO:0007669"/>
    <property type="project" value="UniProtKB-KW"/>
</dbReference>
<dbReference type="Gene3D" id="1.20.5.4130">
    <property type="match status" value="1"/>
</dbReference>
<dbReference type="Gene3D" id="3.40.50.300">
    <property type="entry name" value="P-loop containing nucleotide triphosphate hydrolases"/>
    <property type="match status" value="1"/>
</dbReference>
<organism evidence="11 12">
    <name type="scientific">Colocasia esculenta</name>
    <name type="common">Wild taro</name>
    <name type="synonym">Arum esculentum</name>
    <dbReference type="NCBI Taxonomy" id="4460"/>
    <lineage>
        <taxon>Eukaryota</taxon>
        <taxon>Viridiplantae</taxon>
        <taxon>Streptophyta</taxon>
        <taxon>Embryophyta</taxon>
        <taxon>Tracheophyta</taxon>
        <taxon>Spermatophyta</taxon>
        <taxon>Magnoliopsida</taxon>
        <taxon>Liliopsida</taxon>
        <taxon>Araceae</taxon>
        <taxon>Aroideae</taxon>
        <taxon>Colocasieae</taxon>
        <taxon>Colocasia</taxon>
    </lineage>
</organism>
<dbReference type="AlphaFoldDB" id="A0A843WL84"/>
<dbReference type="InterPro" id="IPR055414">
    <property type="entry name" value="LRR_R13L4/SHOC2-like"/>
</dbReference>
<protein>
    <recommendedName>
        <fullName evidence="13">Disease resistance RPP13-like protein 1</fullName>
    </recommendedName>
</protein>
<dbReference type="SUPFAM" id="SSF52540">
    <property type="entry name" value="P-loop containing nucleoside triphosphate hydrolases"/>
    <property type="match status" value="1"/>
</dbReference>
<dbReference type="Pfam" id="PF23598">
    <property type="entry name" value="LRR_14"/>
    <property type="match status" value="1"/>
</dbReference>
<evidence type="ECO:0000256" key="1">
    <source>
        <dbReference type="ARBA" id="ARBA00008894"/>
    </source>
</evidence>
<dbReference type="InterPro" id="IPR036388">
    <property type="entry name" value="WH-like_DNA-bd_sf"/>
</dbReference>
<keyword evidence="6" id="KW-0067">ATP-binding</keyword>
<reference evidence="11" key="1">
    <citation type="submission" date="2017-07" db="EMBL/GenBank/DDBJ databases">
        <title>Taro Niue Genome Assembly and Annotation.</title>
        <authorList>
            <person name="Atibalentja N."/>
            <person name="Keating K."/>
            <person name="Fields C.J."/>
        </authorList>
    </citation>
    <scope>NUCLEOTIDE SEQUENCE</scope>
    <source>
        <strain evidence="11">Niue_2</strain>
        <tissue evidence="11">Leaf</tissue>
    </source>
</reference>
<dbReference type="CDD" id="cd14798">
    <property type="entry name" value="RX-CC_like"/>
    <property type="match status" value="1"/>
</dbReference>
<evidence type="ECO:0000256" key="3">
    <source>
        <dbReference type="ARBA" id="ARBA00022737"/>
    </source>
</evidence>
<dbReference type="InterPro" id="IPR058922">
    <property type="entry name" value="WHD_DRP"/>
</dbReference>
<dbReference type="PRINTS" id="PR00364">
    <property type="entry name" value="DISEASERSIST"/>
</dbReference>
<dbReference type="InterPro" id="IPR038005">
    <property type="entry name" value="RX-like_CC"/>
</dbReference>
<accession>A0A843WL84</accession>
<keyword evidence="5" id="KW-0611">Plant defense</keyword>
<gene>
    <name evidence="11" type="ORF">Taro_044188</name>
</gene>
<dbReference type="InterPro" id="IPR032675">
    <property type="entry name" value="LRR_dom_sf"/>
</dbReference>
<dbReference type="OrthoDB" id="775271at2759"/>
<keyword evidence="3" id="KW-0677">Repeat</keyword>
<evidence type="ECO:0000256" key="5">
    <source>
        <dbReference type="ARBA" id="ARBA00022821"/>
    </source>
</evidence>
<dbReference type="Gene3D" id="3.80.10.10">
    <property type="entry name" value="Ribonuclease Inhibitor"/>
    <property type="match status" value="2"/>
</dbReference>
<evidence type="ECO:0000256" key="6">
    <source>
        <dbReference type="ARBA" id="ARBA00022840"/>
    </source>
</evidence>
<dbReference type="EMBL" id="NMUH01004928">
    <property type="protein sequence ID" value="MQM11282.1"/>
    <property type="molecule type" value="Genomic_DNA"/>
</dbReference>
<dbReference type="PANTHER" id="PTHR36766:SF70">
    <property type="entry name" value="DISEASE RESISTANCE PROTEIN RGA4"/>
    <property type="match status" value="1"/>
</dbReference>
<keyword evidence="4" id="KW-0547">Nucleotide-binding</keyword>
<dbReference type="FunFam" id="1.10.10.10:FF:000322">
    <property type="entry name" value="Probable disease resistance protein At1g63360"/>
    <property type="match status" value="1"/>
</dbReference>
<evidence type="ECO:0000259" key="8">
    <source>
        <dbReference type="Pfam" id="PF18052"/>
    </source>
</evidence>
<feature type="domain" description="Disease resistance R13L4/SHOC-2-like LRR" evidence="10">
    <location>
        <begin position="562"/>
        <end position="899"/>
    </location>
</feature>
<dbReference type="InterPro" id="IPR002182">
    <property type="entry name" value="NB-ARC"/>
</dbReference>
<evidence type="ECO:0000256" key="4">
    <source>
        <dbReference type="ARBA" id="ARBA00022741"/>
    </source>
</evidence>
<dbReference type="PANTHER" id="PTHR36766">
    <property type="entry name" value="PLANT BROAD-SPECTRUM MILDEW RESISTANCE PROTEIN RPW8"/>
    <property type="match status" value="1"/>
</dbReference>
<feature type="domain" description="Disease resistance N-terminal" evidence="8">
    <location>
        <begin position="8"/>
        <end position="97"/>
    </location>
</feature>
<proteinExistence type="inferred from homology"/>
<dbReference type="GO" id="GO:0043531">
    <property type="term" value="F:ADP binding"/>
    <property type="evidence" value="ECO:0007669"/>
    <property type="project" value="InterPro"/>
</dbReference>
<name>A0A843WL84_COLES</name>
<evidence type="ECO:0000259" key="10">
    <source>
        <dbReference type="Pfam" id="PF23598"/>
    </source>
</evidence>
<keyword evidence="2" id="KW-0433">Leucine-rich repeat</keyword>
<feature type="domain" description="NB-ARC" evidence="7">
    <location>
        <begin position="183"/>
        <end position="343"/>
    </location>
</feature>
<evidence type="ECO:0008006" key="13">
    <source>
        <dbReference type="Google" id="ProtNLM"/>
    </source>
</evidence>
<evidence type="ECO:0000259" key="7">
    <source>
        <dbReference type="Pfam" id="PF00931"/>
    </source>
</evidence>
<dbReference type="Gene3D" id="1.10.10.10">
    <property type="entry name" value="Winged helix-like DNA-binding domain superfamily/Winged helix DNA-binding domain"/>
    <property type="match status" value="1"/>
</dbReference>
<dbReference type="FunFam" id="3.40.50.300:FF:001091">
    <property type="entry name" value="Probable disease resistance protein At1g61300"/>
    <property type="match status" value="1"/>
</dbReference>
<comment type="similarity">
    <text evidence="1">Belongs to the disease resistance NB-LRR family.</text>
</comment>
<feature type="domain" description="Disease resistance protein winged helix" evidence="9">
    <location>
        <begin position="436"/>
        <end position="505"/>
    </location>
</feature>
<dbReference type="Pfam" id="PF18052">
    <property type="entry name" value="Rx_N"/>
    <property type="match status" value="1"/>
</dbReference>
<evidence type="ECO:0000259" key="9">
    <source>
        <dbReference type="Pfam" id="PF23559"/>
    </source>
</evidence>
<dbReference type="Pfam" id="PF00931">
    <property type="entry name" value="NB-ARC"/>
    <property type="match status" value="1"/>
</dbReference>
<evidence type="ECO:0000313" key="12">
    <source>
        <dbReference type="Proteomes" id="UP000652761"/>
    </source>
</evidence>
<evidence type="ECO:0000313" key="11">
    <source>
        <dbReference type="EMBL" id="MQM11282.1"/>
    </source>
</evidence>
<dbReference type="SUPFAM" id="SSF52058">
    <property type="entry name" value="L domain-like"/>
    <property type="match status" value="1"/>
</dbReference>
<dbReference type="GO" id="GO:0002758">
    <property type="term" value="P:innate immune response-activating signaling pathway"/>
    <property type="evidence" value="ECO:0007669"/>
    <property type="project" value="UniProtKB-ARBA"/>
</dbReference>
<dbReference type="GO" id="GO:0009626">
    <property type="term" value="P:plant-type hypersensitive response"/>
    <property type="evidence" value="ECO:0007669"/>
    <property type="project" value="UniProtKB-ARBA"/>
</dbReference>
<comment type="caution">
    <text evidence="11">The sequence shown here is derived from an EMBL/GenBank/DDBJ whole genome shotgun (WGS) entry which is preliminary data.</text>
</comment>
<sequence length="1047" mass="118686">MAMVLDAFVSFFVERLCVLMEGELKRLLGVEDDLDNLMSNLQLLGAFLRDAERMKITDEAVRLWLSKLREVMYDADDLIDDYMLEADKQRQRQRRKQQQQPSCSLSWFSCIPFRHEIGKRIAEINGKLGEIAQTKPAPLQQEPKGVRHDVDAQPWGSRLDRETSWMINEADVVGFDLESKDMTDRLTRGSSGDQCLIYAIVGMGGIGKTTLAQKVYNDARIESHFEVRIWVCVSHEVNGIDLLKAVIESGSGGDCSTILTKARLETGVAEIVRNKRFLLVLDDVWDGRIWEAYLKWPLQSGAINSRVLITTRNEDVAGRMGRFFSHNMKLLPNDEGWRMLCKAFEGDKLTLARVQMLRPIGMEIVNKCKGLPLAIKAIRGVLIGKDPSEATWRGVLQSQLWNLPEKDLPKEIMPALYLSYEDLPSHLKQCFIYCSLFPEDYKFHKLNLVQMWVAEGFVKPDGGRAIEDIADDYYKELMDRNLLQAVSDYFEDWGCKMHDVVRELALHLSQHKYIYRGAQHADAGAARLRHLTIVGNNASTVPEINNRNECLRTLLLSKNPSIKNVPSDFLDRLRRLRVLDLTYTGIESLTDSVGNLIHLRFMNVSYTKLTGLPESIQHLRNLQTLKANGCKFLHRLPNGVVHLLSLTHLTVGATDTQLEQMPTGIGELRKLHTLYGFVVNEESQGGNNMKELEHLTQLRRLTMHRLEAVAGEAKAEAAVLKNKSNLKYLRLSCTKARGNQLEDPAIQKIEEVFKGLLPPSSLESLHIEGFFGHQFPDWITRAALNELRWLRLEDCKLCKQLPPLGRFHQLRVLHIWSVTSVTTIGPEFFSGRHGTHRAQAFPLLEELYFRGMSNWKRWSGLQDGSFPFLKKLHIVRCPRLRSLPDGLQHATSLKQLVIEGAEKLISVQNLPSIIDLKITNNQNLEVVSNLPELKVMDISNCPSIKETKCLDGLGHLRLSGDKMDTLPIWLAQITSLQRLDLTCGIVLLKRCSTDGKDWPIVHPIPRVEARSNDGSNYISYVKSPLCFESNLAGNGDSPSVSHSPYCT</sequence>
<dbReference type="InterPro" id="IPR027417">
    <property type="entry name" value="P-loop_NTPase"/>
</dbReference>
<keyword evidence="12" id="KW-1185">Reference proteome</keyword>
<dbReference type="GO" id="GO:0042742">
    <property type="term" value="P:defense response to bacterium"/>
    <property type="evidence" value="ECO:0007669"/>
    <property type="project" value="UniProtKB-ARBA"/>
</dbReference>